<evidence type="ECO:0000313" key="1">
    <source>
        <dbReference type="EMBL" id="RHF79204.1"/>
    </source>
</evidence>
<sequence>AAEAGRDLGEEDQSIITRCVQEAFFDARQRGDQPPLLEDFYNKLLEQPEPEAKTIALRYERFVTGTQSFFNHQSNV</sequence>
<proteinExistence type="predicted"/>
<name>A0A414QEK6_9FIRM</name>
<organism evidence="1 2">
    <name type="scientific">Coprococcus comes</name>
    <dbReference type="NCBI Taxonomy" id="410072"/>
    <lineage>
        <taxon>Bacteria</taxon>
        <taxon>Bacillati</taxon>
        <taxon>Bacillota</taxon>
        <taxon>Clostridia</taxon>
        <taxon>Lachnospirales</taxon>
        <taxon>Lachnospiraceae</taxon>
        <taxon>Coprococcus</taxon>
    </lineage>
</organism>
<dbReference type="Proteomes" id="UP000284579">
    <property type="component" value="Unassembled WGS sequence"/>
</dbReference>
<dbReference type="RefSeq" id="WP_207662365.1">
    <property type="nucleotide sequence ID" value="NZ_QRHO01000054.1"/>
</dbReference>
<dbReference type="AlphaFoldDB" id="A0A414QEK6"/>
<evidence type="ECO:0000313" key="2">
    <source>
        <dbReference type="Proteomes" id="UP000284579"/>
    </source>
</evidence>
<comment type="caution">
    <text evidence="1">The sequence shown here is derived from an EMBL/GenBank/DDBJ whole genome shotgun (WGS) entry which is preliminary data.</text>
</comment>
<accession>A0A414QEK6</accession>
<protein>
    <submittedName>
        <fullName evidence="1">Conjugal transfer protein TraC</fullName>
    </submittedName>
</protein>
<dbReference type="EMBL" id="QRHO01000054">
    <property type="protein sequence ID" value="RHF79204.1"/>
    <property type="molecule type" value="Genomic_DNA"/>
</dbReference>
<reference evidence="1 2" key="1">
    <citation type="submission" date="2018-08" db="EMBL/GenBank/DDBJ databases">
        <title>A genome reference for cultivated species of the human gut microbiota.</title>
        <authorList>
            <person name="Zou Y."/>
            <person name="Xue W."/>
            <person name="Luo G."/>
        </authorList>
    </citation>
    <scope>NUCLEOTIDE SEQUENCE [LARGE SCALE GENOMIC DNA]</scope>
    <source>
        <strain evidence="1 2">AM23-3</strain>
    </source>
</reference>
<feature type="non-terminal residue" evidence="1">
    <location>
        <position position="1"/>
    </location>
</feature>
<feature type="non-terminal residue" evidence="1">
    <location>
        <position position="76"/>
    </location>
</feature>
<gene>
    <name evidence="1" type="ORF">DW656_17140</name>
</gene>